<dbReference type="InParanoid" id="A0A084R0L7"/>
<feature type="compositionally biased region" description="Polar residues" evidence="1">
    <location>
        <begin position="377"/>
        <end position="386"/>
    </location>
</feature>
<feature type="region of interest" description="Disordered" evidence="1">
    <location>
        <begin position="273"/>
        <end position="410"/>
    </location>
</feature>
<dbReference type="Gene3D" id="1.20.120.1750">
    <property type="match status" value="1"/>
</dbReference>
<keyword evidence="3" id="KW-1185">Reference proteome</keyword>
<protein>
    <recommendedName>
        <fullName evidence="4">RING-type domain-containing protein</fullName>
    </recommendedName>
</protein>
<dbReference type="Proteomes" id="UP000028524">
    <property type="component" value="Unassembled WGS sequence"/>
</dbReference>
<evidence type="ECO:0000313" key="3">
    <source>
        <dbReference type="Proteomes" id="UP000028524"/>
    </source>
</evidence>
<gene>
    <name evidence="2" type="ORF">S40285_10361</name>
</gene>
<dbReference type="SUPFAM" id="SSF57850">
    <property type="entry name" value="RING/U-box"/>
    <property type="match status" value="1"/>
</dbReference>
<reference evidence="2 3" key="1">
    <citation type="journal article" date="2014" name="BMC Genomics">
        <title>Comparative genome sequencing reveals chemotype-specific gene clusters in the toxigenic black mold Stachybotrys.</title>
        <authorList>
            <person name="Semeiks J."/>
            <person name="Borek D."/>
            <person name="Otwinowski Z."/>
            <person name="Grishin N.V."/>
        </authorList>
    </citation>
    <scope>NUCLEOTIDE SEQUENCE [LARGE SCALE GENOMIC DNA]</scope>
    <source>
        <strain evidence="2 3">IBT 40285</strain>
    </source>
</reference>
<dbReference type="HOGENOM" id="CLU_601545_0_0_1"/>
<feature type="compositionally biased region" description="Polar residues" evidence="1">
    <location>
        <begin position="401"/>
        <end position="410"/>
    </location>
</feature>
<accession>A0A084R0L7</accession>
<dbReference type="AlphaFoldDB" id="A0A084R0L7"/>
<evidence type="ECO:0008006" key="4">
    <source>
        <dbReference type="Google" id="ProtNLM"/>
    </source>
</evidence>
<name>A0A084R0L7_STAC4</name>
<dbReference type="STRING" id="1283841.A0A084R0L7"/>
<sequence length="455" mass="49488">MRFPPPPSPTFLLGEARHPRCAACGEAVGCGDAVGLECRHRLCQDCFVAWYTAEHTGDTGGRGSCCGCEVAFEAIMTSIYPDLPKELMQIVDSYNISHQIPCSSCSVPLSPAVINDNIACRCGHEFCYTCGSDWLPRTCGCTDIHAPEDSASDQEASVREDTLLDLQSAGSYERDPPEKEEPLGLDTPDPTITQLRRCEHEWKTIHPSAVSYFCGHLQSATCTRCSVTSCLPCLSRMSTDEAKITSPSETSPIMSSPVAQLVSPCYDPYSDSANKDEVFTVTETESDRDDSSRGDEQEEGMEDAPSSSSAENLIDRSSLASKRGSNGDRRTRVSRSSASSRASTTSMSRVTRPQSSAARGGRTRFPSKPSPCLTFVFSRQNQTVDSAQDRSLPPRSRQKPPDSSFSISSDARTRFNGETLMSNQSQYATLMPQAPHGGYIMAPERLGLPRRPLPG</sequence>
<feature type="region of interest" description="Disordered" evidence="1">
    <location>
        <begin position="167"/>
        <end position="190"/>
    </location>
</feature>
<evidence type="ECO:0000313" key="2">
    <source>
        <dbReference type="EMBL" id="KFA69752.1"/>
    </source>
</evidence>
<dbReference type="EMBL" id="KL659360">
    <property type="protein sequence ID" value="KFA69752.1"/>
    <property type="molecule type" value="Genomic_DNA"/>
</dbReference>
<dbReference type="OrthoDB" id="9977870at2759"/>
<feature type="compositionally biased region" description="Low complexity" evidence="1">
    <location>
        <begin position="334"/>
        <end position="352"/>
    </location>
</feature>
<proteinExistence type="predicted"/>
<evidence type="ECO:0000256" key="1">
    <source>
        <dbReference type="SAM" id="MobiDB-lite"/>
    </source>
</evidence>
<organism evidence="2 3">
    <name type="scientific">Stachybotrys chlorohalonatus (strain IBT 40285)</name>
    <dbReference type="NCBI Taxonomy" id="1283841"/>
    <lineage>
        <taxon>Eukaryota</taxon>
        <taxon>Fungi</taxon>
        <taxon>Dikarya</taxon>
        <taxon>Ascomycota</taxon>
        <taxon>Pezizomycotina</taxon>
        <taxon>Sordariomycetes</taxon>
        <taxon>Hypocreomycetidae</taxon>
        <taxon>Hypocreales</taxon>
        <taxon>Stachybotryaceae</taxon>
        <taxon>Stachybotrys</taxon>
    </lineage>
</organism>
<feature type="compositionally biased region" description="Basic and acidic residues" evidence="1">
    <location>
        <begin position="172"/>
        <end position="182"/>
    </location>
</feature>